<proteinExistence type="predicted"/>
<comment type="caution">
    <text evidence="1">The sequence shown here is derived from an EMBL/GenBank/DDBJ whole genome shotgun (WGS) entry which is preliminary data.</text>
</comment>
<gene>
    <name evidence="1" type="ORF">MKW94_005004</name>
</gene>
<evidence type="ECO:0000313" key="2">
    <source>
        <dbReference type="Proteomes" id="UP001177140"/>
    </source>
</evidence>
<feature type="non-terminal residue" evidence="1">
    <location>
        <position position="50"/>
    </location>
</feature>
<dbReference type="EMBL" id="JAJJMA010105007">
    <property type="protein sequence ID" value="MCL7030755.1"/>
    <property type="molecule type" value="Genomic_DNA"/>
</dbReference>
<name>A0AA41V1E0_PAPNU</name>
<evidence type="ECO:0000313" key="1">
    <source>
        <dbReference type="EMBL" id="MCL7030755.1"/>
    </source>
</evidence>
<organism evidence="1 2">
    <name type="scientific">Papaver nudicaule</name>
    <name type="common">Iceland poppy</name>
    <dbReference type="NCBI Taxonomy" id="74823"/>
    <lineage>
        <taxon>Eukaryota</taxon>
        <taxon>Viridiplantae</taxon>
        <taxon>Streptophyta</taxon>
        <taxon>Embryophyta</taxon>
        <taxon>Tracheophyta</taxon>
        <taxon>Spermatophyta</taxon>
        <taxon>Magnoliopsida</taxon>
        <taxon>Ranunculales</taxon>
        <taxon>Papaveraceae</taxon>
        <taxon>Papaveroideae</taxon>
        <taxon>Papaver</taxon>
    </lineage>
</organism>
<accession>A0AA41V1E0</accession>
<reference evidence="1" key="1">
    <citation type="submission" date="2022-03" db="EMBL/GenBank/DDBJ databases">
        <title>A functionally conserved STORR gene fusion in Papaver species that diverged 16.8 million years ago.</title>
        <authorList>
            <person name="Catania T."/>
        </authorList>
    </citation>
    <scope>NUCLEOTIDE SEQUENCE</scope>
    <source>
        <strain evidence="1">S-191538</strain>
    </source>
</reference>
<dbReference type="AlphaFoldDB" id="A0AA41V1E0"/>
<sequence length="50" mass="5823">CGCIRCHDDTDSLVCESKRSFVCICFQSSWTRAHYSDWINLIEREAAPRI</sequence>
<dbReference type="Proteomes" id="UP001177140">
    <property type="component" value="Unassembled WGS sequence"/>
</dbReference>
<protein>
    <submittedName>
        <fullName evidence="1">Uncharacterized protein</fullName>
    </submittedName>
</protein>
<keyword evidence="2" id="KW-1185">Reference proteome</keyword>
<feature type="non-terminal residue" evidence="1">
    <location>
        <position position="1"/>
    </location>
</feature>